<dbReference type="InterPro" id="IPR050763">
    <property type="entry name" value="ABC_transporter_ATP-binding"/>
</dbReference>
<dbReference type="STRING" id="1408254.T458_24410"/>
<dbReference type="PANTHER" id="PTHR42711:SF5">
    <property type="entry name" value="ABC TRANSPORTER ATP-BINDING PROTEIN NATA"/>
    <property type="match status" value="1"/>
</dbReference>
<dbReference type="EMBL" id="AYJU01000018">
    <property type="protein sequence ID" value="EST51571.1"/>
    <property type="molecule type" value="Genomic_DNA"/>
</dbReference>
<dbReference type="PROSITE" id="PS50893">
    <property type="entry name" value="ABC_TRANSPORTER_2"/>
    <property type="match status" value="1"/>
</dbReference>
<evidence type="ECO:0000313" key="7">
    <source>
        <dbReference type="Proteomes" id="UP000017973"/>
    </source>
</evidence>
<dbReference type="HOGENOM" id="CLU_000604_1_2_9"/>
<keyword evidence="2" id="KW-0813">Transport</keyword>
<dbReference type="RefSeq" id="WP_023558666.1">
    <property type="nucleotide sequence ID" value="NZ_KI629786.1"/>
</dbReference>
<dbReference type="InterPro" id="IPR017871">
    <property type="entry name" value="ABC_transporter-like_CS"/>
</dbReference>
<evidence type="ECO:0000313" key="6">
    <source>
        <dbReference type="EMBL" id="EST51571.1"/>
    </source>
</evidence>
<dbReference type="SUPFAM" id="SSF52540">
    <property type="entry name" value="P-loop containing nucleoside triphosphate hydrolases"/>
    <property type="match status" value="1"/>
</dbReference>
<evidence type="ECO:0000259" key="5">
    <source>
        <dbReference type="PROSITE" id="PS50893"/>
    </source>
</evidence>
<dbReference type="Gene3D" id="3.40.50.300">
    <property type="entry name" value="P-loop containing nucleotide triphosphate hydrolases"/>
    <property type="match status" value="1"/>
</dbReference>
<dbReference type="InterPro" id="IPR003439">
    <property type="entry name" value="ABC_transporter-like_ATP-bd"/>
</dbReference>
<dbReference type="InterPro" id="IPR027417">
    <property type="entry name" value="P-loop_NTPase"/>
</dbReference>
<keyword evidence="4" id="KW-0067">ATP-binding</keyword>
<proteinExistence type="inferred from homology"/>
<gene>
    <name evidence="6" type="ORF">T458_24410</name>
</gene>
<dbReference type="OrthoDB" id="9804819at2"/>
<keyword evidence="3" id="KW-0547">Nucleotide-binding</keyword>
<dbReference type="PATRIC" id="fig|1408254.3.peg.4794"/>
<reference evidence="6 7" key="1">
    <citation type="journal article" date="2014" name="Genome Announc.">
        <title>Draft Genome Sequence of Brevibacillus panacihumi Strain W25, a Halotolerant Hydrocarbon-Degrading Bacterium.</title>
        <authorList>
            <person name="Wang X."/>
            <person name="Jin D."/>
            <person name="Zhou L."/>
            <person name="Wu L."/>
            <person name="An W."/>
            <person name="Chen Y."/>
            <person name="Zhao L."/>
        </authorList>
    </citation>
    <scope>NUCLEOTIDE SEQUENCE [LARGE SCALE GENOMIC DNA]</scope>
    <source>
        <strain evidence="6 7">W25</strain>
    </source>
</reference>
<keyword evidence="7" id="KW-1185">Reference proteome</keyword>
<feature type="domain" description="ABC transporter" evidence="5">
    <location>
        <begin position="2"/>
        <end position="247"/>
    </location>
</feature>
<dbReference type="PROSITE" id="PS00211">
    <property type="entry name" value="ABC_TRANSPORTER_1"/>
    <property type="match status" value="1"/>
</dbReference>
<dbReference type="AlphaFoldDB" id="V6LYL4"/>
<comment type="caution">
    <text evidence="6">The sequence shown here is derived from an EMBL/GenBank/DDBJ whole genome shotgun (WGS) entry which is preliminary data.</text>
</comment>
<dbReference type="Proteomes" id="UP000017973">
    <property type="component" value="Unassembled WGS sequence"/>
</dbReference>
<accession>V6LYL4</accession>
<dbReference type="InterPro" id="IPR003593">
    <property type="entry name" value="AAA+_ATPase"/>
</dbReference>
<dbReference type="eggNOG" id="COG1131">
    <property type="taxonomic scope" value="Bacteria"/>
</dbReference>
<evidence type="ECO:0000256" key="1">
    <source>
        <dbReference type="ARBA" id="ARBA00005417"/>
    </source>
</evidence>
<dbReference type="Pfam" id="PF00005">
    <property type="entry name" value="ABC_tran"/>
    <property type="match status" value="1"/>
</dbReference>
<sequence length="328" mass="37209">MLIVNDVSKIYRTKQRLGWFKSEWQENIAVNNLSFKVEPGQIVGLLGINGAGKTTTIKMCSTLLEPSSGTIFVDGMDIVKNDKKVKSIVNMIAGGERMLYWKLTAKENLRYFGSLYGLKEAELDHRITSLLREVGLDIKSNIPVEQFSKGMKQRLQIARGLINNPKYLFLDEPTLGLDASIAKHLRNYVKELAKEKGKAIILTSHYMKEVEELCDEVLIIDKGSLVMQDKPERLTNLFFKENTLKITVSEIPDSLHTKLNNEISQNKGTWQIQSTDDDEYDLIIKSEKDMTNSIVSLLAYHNLRILNIVSEKPSLEDVILLMSERTSA</sequence>
<name>V6LYL4_9BACL</name>
<dbReference type="PANTHER" id="PTHR42711">
    <property type="entry name" value="ABC TRANSPORTER ATP-BINDING PROTEIN"/>
    <property type="match status" value="1"/>
</dbReference>
<evidence type="ECO:0000256" key="3">
    <source>
        <dbReference type="ARBA" id="ARBA00022741"/>
    </source>
</evidence>
<evidence type="ECO:0000256" key="4">
    <source>
        <dbReference type="ARBA" id="ARBA00022840"/>
    </source>
</evidence>
<dbReference type="SMART" id="SM00382">
    <property type="entry name" value="AAA"/>
    <property type="match status" value="1"/>
</dbReference>
<protein>
    <submittedName>
        <fullName evidence="6">ABC transporter</fullName>
    </submittedName>
</protein>
<comment type="similarity">
    <text evidence="1">Belongs to the ABC transporter superfamily.</text>
</comment>
<organism evidence="6 7">
    <name type="scientific">Brevibacillus panacihumi W25</name>
    <dbReference type="NCBI Taxonomy" id="1408254"/>
    <lineage>
        <taxon>Bacteria</taxon>
        <taxon>Bacillati</taxon>
        <taxon>Bacillota</taxon>
        <taxon>Bacilli</taxon>
        <taxon>Bacillales</taxon>
        <taxon>Paenibacillaceae</taxon>
        <taxon>Brevibacillus</taxon>
    </lineage>
</organism>
<evidence type="ECO:0000256" key="2">
    <source>
        <dbReference type="ARBA" id="ARBA00022448"/>
    </source>
</evidence>
<dbReference type="GO" id="GO:0005524">
    <property type="term" value="F:ATP binding"/>
    <property type="evidence" value="ECO:0007669"/>
    <property type="project" value="UniProtKB-KW"/>
</dbReference>
<dbReference type="GO" id="GO:0016887">
    <property type="term" value="F:ATP hydrolysis activity"/>
    <property type="evidence" value="ECO:0007669"/>
    <property type="project" value="InterPro"/>
</dbReference>